<sequence>MLIRDVRITPVAFRDPPLLNAIGVHEPLVLRCIVRLVLDDGVVGLGECAGQRPQLDRLAAVRPHLIGMSVFDTNGIERTIGTVLRAGTPPGGTPDPMGARNAFSVIETACMDAQGRLTGRSVSELLGGAVRATVPFSAYLFYKWAEHPPLDGRPAIPDEWGAALDPAGVVDQAKAMIEEYGFRSIKLKGGVFPPDEEIAAVRALRAAFPDHPLRIDPNCAWTVETARRVAAELDGVLEYLEDPVPGIAGMARVAATAPMPLATNMCVVAPEHLPPAIAQDAVQVLLTDHHYWGGLRRTGELARLCATFGIGVSMHSNSHLGVSLAAMTHVAAATPELTYACDTHYPWNRRDDVVRPGVLRFADGGVPVPEGPGLGVELDDEVLDRLHRAYLAARREARDDTGYMRRFDPAFDPSPARW</sequence>
<evidence type="ECO:0000259" key="10">
    <source>
        <dbReference type="SMART" id="SM00922"/>
    </source>
</evidence>
<proteinExistence type="inferred from homology"/>
<dbReference type="Gene3D" id="3.20.20.120">
    <property type="entry name" value="Enolase-like C-terminal domain"/>
    <property type="match status" value="1"/>
</dbReference>
<dbReference type="InterPro" id="IPR036849">
    <property type="entry name" value="Enolase-like_C_sf"/>
</dbReference>
<keyword evidence="12" id="KW-1185">Reference proteome</keyword>
<comment type="cofactor">
    <cofactor evidence="2">
        <name>Mg(2+)</name>
        <dbReference type="ChEBI" id="CHEBI:18420"/>
    </cofactor>
</comment>
<evidence type="ECO:0000313" key="11">
    <source>
        <dbReference type="EMBL" id="PSK97799.1"/>
    </source>
</evidence>
<evidence type="ECO:0000256" key="2">
    <source>
        <dbReference type="ARBA" id="ARBA00001946"/>
    </source>
</evidence>
<dbReference type="AlphaFoldDB" id="A0A2P8DKS1"/>
<evidence type="ECO:0000256" key="8">
    <source>
        <dbReference type="ARBA" id="ARBA00023239"/>
    </source>
</evidence>
<keyword evidence="7" id="KW-0460">Magnesium</keyword>
<evidence type="ECO:0000256" key="4">
    <source>
        <dbReference type="ARBA" id="ARBA00009938"/>
    </source>
</evidence>
<evidence type="ECO:0000256" key="7">
    <source>
        <dbReference type="ARBA" id="ARBA00022842"/>
    </source>
</evidence>
<dbReference type="RefSeq" id="WP_106583121.1">
    <property type="nucleotide sequence ID" value="NZ_PYGA01000007.1"/>
</dbReference>
<dbReference type="InterPro" id="IPR034593">
    <property type="entry name" value="DgoD-like"/>
</dbReference>
<keyword evidence="6" id="KW-0479">Metal-binding</keyword>
<dbReference type="SMART" id="SM00922">
    <property type="entry name" value="MR_MLE"/>
    <property type="match status" value="1"/>
</dbReference>
<comment type="catalytic activity">
    <reaction evidence="1">
        <text>D-glucarate = 5-dehydro-4-deoxy-D-glucarate + H2O</text>
        <dbReference type="Rhea" id="RHEA:14573"/>
        <dbReference type="ChEBI" id="CHEBI:15377"/>
        <dbReference type="ChEBI" id="CHEBI:30612"/>
        <dbReference type="ChEBI" id="CHEBI:42819"/>
        <dbReference type="EC" id="4.2.1.40"/>
    </reaction>
</comment>
<dbReference type="PANTHER" id="PTHR48080">
    <property type="entry name" value="D-GALACTONATE DEHYDRATASE-RELATED"/>
    <property type="match status" value="1"/>
</dbReference>
<evidence type="ECO:0000256" key="9">
    <source>
        <dbReference type="PIRSR" id="PIRSR634598-1"/>
    </source>
</evidence>
<dbReference type="OrthoDB" id="193563at2"/>
<dbReference type="Pfam" id="PF13378">
    <property type="entry name" value="MR_MLE_C"/>
    <property type="match status" value="1"/>
</dbReference>
<dbReference type="SUPFAM" id="SSF54826">
    <property type="entry name" value="Enolase N-terminal domain-like"/>
    <property type="match status" value="1"/>
</dbReference>
<dbReference type="InterPro" id="IPR034598">
    <property type="entry name" value="GlucD-like"/>
</dbReference>
<dbReference type="EMBL" id="PYGA01000007">
    <property type="protein sequence ID" value="PSK97799.1"/>
    <property type="molecule type" value="Genomic_DNA"/>
</dbReference>
<name>A0A2P8DKS1_9ACTN</name>
<feature type="domain" description="Mandelate racemase/muconate lactonizing enzyme C-terminal" evidence="10">
    <location>
        <begin position="166"/>
        <end position="260"/>
    </location>
</feature>
<dbReference type="Proteomes" id="UP000240542">
    <property type="component" value="Unassembled WGS sequence"/>
</dbReference>
<dbReference type="SUPFAM" id="SSF51604">
    <property type="entry name" value="Enolase C-terminal domain-like"/>
    <property type="match status" value="1"/>
</dbReference>
<evidence type="ECO:0000313" key="12">
    <source>
        <dbReference type="Proteomes" id="UP000240542"/>
    </source>
</evidence>
<protein>
    <recommendedName>
        <fullName evidence="5">glucarate dehydratase</fullName>
        <ecNumber evidence="5">4.2.1.40</ecNumber>
    </recommendedName>
</protein>
<keyword evidence="8" id="KW-0456">Lyase</keyword>
<evidence type="ECO:0000256" key="5">
    <source>
        <dbReference type="ARBA" id="ARBA00011973"/>
    </source>
</evidence>
<dbReference type="EC" id="4.2.1.40" evidence="5"/>
<dbReference type="InterPro" id="IPR013341">
    <property type="entry name" value="Mandelate_racemase_N_dom"/>
</dbReference>
<dbReference type="InterPro" id="IPR029017">
    <property type="entry name" value="Enolase-like_N"/>
</dbReference>
<dbReference type="PANTHER" id="PTHR48080:SF4">
    <property type="entry name" value="GLUCARATE DEHYDRATASE"/>
    <property type="match status" value="1"/>
</dbReference>
<dbReference type="Pfam" id="PF02746">
    <property type="entry name" value="MR_MLE_N"/>
    <property type="match status" value="1"/>
</dbReference>
<comment type="pathway">
    <text evidence="3">Carbohydrate acid metabolism; D-glucarate degradation; 2,5-dioxopentanoate from D-glucarate: step 1/2.</text>
</comment>
<organism evidence="11 12">
    <name type="scientific">Murinocardiopsis flavida</name>
    <dbReference type="NCBI Taxonomy" id="645275"/>
    <lineage>
        <taxon>Bacteria</taxon>
        <taxon>Bacillati</taxon>
        <taxon>Actinomycetota</taxon>
        <taxon>Actinomycetes</taxon>
        <taxon>Streptosporangiales</taxon>
        <taxon>Nocardiopsidaceae</taxon>
        <taxon>Murinocardiopsis</taxon>
    </lineage>
</organism>
<dbReference type="SFLD" id="SFLDG00055">
    <property type="entry name" value="glucarate_dehydratase"/>
    <property type="match status" value="1"/>
</dbReference>
<dbReference type="GO" id="GO:0008872">
    <property type="term" value="F:glucarate dehydratase activity"/>
    <property type="evidence" value="ECO:0007669"/>
    <property type="project" value="UniProtKB-EC"/>
</dbReference>
<feature type="active site" description="Proton acceptor" evidence="9">
    <location>
        <position position="315"/>
    </location>
</feature>
<feature type="active site" description="Proton acceptor" evidence="9">
    <location>
        <position position="188"/>
    </location>
</feature>
<evidence type="ECO:0000256" key="6">
    <source>
        <dbReference type="ARBA" id="ARBA00022723"/>
    </source>
</evidence>
<dbReference type="Gene3D" id="3.30.390.10">
    <property type="entry name" value="Enolase-like, N-terminal domain"/>
    <property type="match status" value="1"/>
</dbReference>
<accession>A0A2P8DKS1</accession>
<dbReference type="SFLD" id="SFLDS00001">
    <property type="entry name" value="Enolase"/>
    <property type="match status" value="1"/>
</dbReference>
<dbReference type="InterPro" id="IPR029065">
    <property type="entry name" value="Enolase_C-like"/>
</dbReference>
<evidence type="ECO:0000256" key="1">
    <source>
        <dbReference type="ARBA" id="ARBA00001426"/>
    </source>
</evidence>
<comment type="similarity">
    <text evidence="4">Belongs to the mandelate racemase/muconate lactonizing enzyme family. GlucD subfamily.</text>
</comment>
<dbReference type="CDD" id="cd03323">
    <property type="entry name" value="D-glucarate_dehydratase"/>
    <property type="match status" value="1"/>
</dbReference>
<dbReference type="GO" id="GO:0046872">
    <property type="term" value="F:metal ion binding"/>
    <property type="evidence" value="ECO:0007669"/>
    <property type="project" value="UniProtKB-KW"/>
</dbReference>
<dbReference type="InterPro" id="IPR013342">
    <property type="entry name" value="Mandelate_racemase_C"/>
</dbReference>
<reference evidence="11 12" key="1">
    <citation type="submission" date="2018-03" db="EMBL/GenBank/DDBJ databases">
        <title>Genomic Encyclopedia of Archaeal and Bacterial Type Strains, Phase II (KMG-II): from individual species to whole genera.</title>
        <authorList>
            <person name="Goeker M."/>
        </authorList>
    </citation>
    <scope>NUCLEOTIDE SEQUENCE [LARGE SCALE GENOMIC DNA]</scope>
    <source>
        <strain evidence="11 12">DSM 45312</strain>
    </source>
</reference>
<comment type="caution">
    <text evidence="11">The sequence shown here is derived from an EMBL/GenBank/DDBJ whole genome shotgun (WGS) entry which is preliminary data.</text>
</comment>
<evidence type="ECO:0000256" key="3">
    <source>
        <dbReference type="ARBA" id="ARBA00005183"/>
    </source>
</evidence>
<gene>
    <name evidence="11" type="ORF">CLV63_107192</name>
</gene>